<reference evidence="1" key="1">
    <citation type="submission" date="2021-02" db="EMBL/GenBank/DDBJ databases">
        <authorList>
            <person name="Nowell W R."/>
        </authorList>
    </citation>
    <scope>NUCLEOTIDE SEQUENCE</scope>
</reference>
<gene>
    <name evidence="1" type="ORF">XDN619_LOCUS34582</name>
</gene>
<evidence type="ECO:0000313" key="2">
    <source>
        <dbReference type="Proteomes" id="UP000663887"/>
    </source>
</evidence>
<accession>A0A817A0M3</accession>
<sequence>MKDTKWKVHWLYGKIEIGAINDTQIEEIVANIEKMRTALNQCNLMDLLDEKTKRDLNNFQDEIDKILSDIILKGFTSIETYMNNDNFTEAEEGMVHIGKVQLALTGIITSQEVINKSNEVREKLNNLAMDLPNKNDFSDVDKYFERPPKELLAKLKQVSTPRPQYTPRPQ</sequence>
<name>A0A817A0M3_9BILA</name>
<dbReference type="EMBL" id="CAJNRG010017665">
    <property type="protein sequence ID" value="CAF2235978.1"/>
    <property type="molecule type" value="Genomic_DNA"/>
</dbReference>
<evidence type="ECO:0000313" key="1">
    <source>
        <dbReference type="EMBL" id="CAF2235978.1"/>
    </source>
</evidence>
<protein>
    <submittedName>
        <fullName evidence="1">Uncharacterized protein</fullName>
    </submittedName>
</protein>
<dbReference type="AlphaFoldDB" id="A0A817A0M3"/>
<dbReference type="Proteomes" id="UP000663887">
    <property type="component" value="Unassembled WGS sequence"/>
</dbReference>
<feature type="non-terminal residue" evidence="1">
    <location>
        <position position="170"/>
    </location>
</feature>
<organism evidence="1 2">
    <name type="scientific">Rotaria magnacalcarata</name>
    <dbReference type="NCBI Taxonomy" id="392030"/>
    <lineage>
        <taxon>Eukaryota</taxon>
        <taxon>Metazoa</taxon>
        <taxon>Spiralia</taxon>
        <taxon>Gnathifera</taxon>
        <taxon>Rotifera</taxon>
        <taxon>Eurotatoria</taxon>
        <taxon>Bdelloidea</taxon>
        <taxon>Philodinida</taxon>
        <taxon>Philodinidae</taxon>
        <taxon>Rotaria</taxon>
    </lineage>
</organism>
<comment type="caution">
    <text evidence="1">The sequence shown here is derived from an EMBL/GenBank/DDBJ whole genome shotgun (WGS) entry which is preliminary data.</text>
</comment>
<proteinExistence type="predicted"/>